<gene>
    <name evidence="4" type="ORF">BC659_3069</name>
    <name evidence="3" type="ORF">BC659_3311</name>
</gene>
<dbReference type="InterPro" id="IPR008969">
    <property type="entry name" value="CarboxyPept-like_regulatory"/>
</dbReference>
<dbReference type="OrthoDB" id="1112758at2"/>
<feature type="transmembrane region" description="Helical" evidence="2">
    <location>
        <begin position="84"/>
        <end position="103"/>
    </location>
</feature>
<evidence type="ECO:0000256" key="1">
    <source>
        <dbReference type="SAM" id="MobiDB-lite"/>
    </source>
</evidence>
<dbReference type="SUPFAM" id="SSF49464">
    <property type="entry name" value="Carboxypeptidase regulatory domain-like"/>
    <property type="match status" value="1"/>
</dbReference>
<feature type="region of interest" description="Disordered" evidence="1">
    <location>
        <begin position="113"/>
        <end position="167"/>
    </location>
</feature>
<dbReference type="Proteomes" id="UP000295741">
    <property type="component" value="Unassembled WGS sequence"/>
</dbReference>
<feature type="compositionally biased region" description="Polar residues" evidence="1">
    <location>
        <begin position="117"/>
        <end position="135"/>
    </location>
</feature>
<keyword evidence="2" id="KW-1133">Transmembrane helix</keyword>
<evidence type="ECO:0000313" key="5">
    <source>
        <dbReference type="Proteomes" id="UP000295741"/>
    </source>
</evidence>
<keyword evidence="5" id="KW-1185">Reference proteome</keyword>
<dbReference type="EMBL" id="SNWP01000014">
    <property type="protein sequence ID" value="TDO25054.1"/>
    <property type="molecule type" value="Genomic_DNA"/>
</dbReference>
<evidence type="ECO:0000313" key="3">
    <source>
        <dbReference type="EMBL" id="TDO23451.1"/>
    </source>
</evidence>
<sequence length="437" mass="47922">MPKDHTYRYDFSVIEKYLRSELSPAEMHGLERAALSDPFLADALEGYQDADLDQGRQHLMDIRQLVAGEKESGKMVPLRKPGAPWLQMAAICILLAGVGTIVWKFNQPVPSPKLASATVSNKDSMQDVFTPSPQVSDKDTQRSLSEAAGKNTLIAQTAPPSVKEKEQPTTVLKDVYTHKLQEAATISENIQKKALTDSMMQDQLMRSSAATLSNRTVISQALSGKVAGVQVLPASPSYVLKGKVVGFMQKPLSYATVQFTTAGVQKAITTYSDGSFQINSKDSVMNATVSALGHQPVTLNLSAAANNFVALRQGSETLNEVVVVGYGRERKTSFTGSVSKENAVKDTTSIRPPGGIDAFILLIRQQWQRQQWDSSELKGNIECILSFNSNGYITKVSFTKKHSRLFKKRFTKLLKTGPSWEKTETLSATDHKVVLSF</sequence>
<keyword evidence="2" id="KW-0812">Transmembrane</keyword>
<reference evidence="3 5" key="1">
    <citation type="submission" date="2019-03" db="EMBL/GenBank/DDBJ databases">
        <title>Genomic Encyclopedia of Archaeal and Bacterial Type Strains, Phase II (KMG-II): from individual species to whole genera.</title>
        <authorList>
            <person name="Goeker M."/>
        </authorList>
    </citation>
    <scope>NUCLEOTIDE SEQUENCE [LARGE SCALE GENOMIC DNA]</scope>
    <source>
        <strain evidence="3 5">DSM 28323</strain>
    </source>
</reference>
<comment type="caution">
    <text evidence="3">The sequence shown here is derived from an EMBL/GenBank/DDBJ whole genome shotgun (WGS) entry which is preliminary data.</text>
</comment>
<dbReference type="Gene3D" id="2.60.40.1120">
    <property type="entry name" value="Carboxypeptidase-like, regulatory domain"/>
    <property type="match status" value="1"/>
</dbReference>
<evidence type="ECO:0008006" key="6">
    <source>
        <dbReference type="Google" id="ProtNLM"/>
    </source>
</evidence>
<dbReference type="EMBL" id="SNWP01000016">
    <property type="protein sequence ID" value="TDO23451.1"/>
    <property type="molecule type" value="Genomic_DNA"/>
</dbReference>
<accession>A0A4R6IMX9</accession>
<keyword evidence="2" id="KW-0472">Membrane</keyword>
<evidence type="ECO:0000313" key="4">
    <source>
        <dbReference type="EMBL" id="TDO25054.1"/>
    </source>
</evidence>
<dbReference type="RefSeq" id="WP_133475633.1">
    <property type="nucleotide sequence ID" value="NZ_SNWP01000014.1"/>
</dbReference>
<name>A0A4R6IMX9_9BACT</name>
<dbReference type="AlphaFoldDB" id="A0A4R6IMX9"/>
<protein>
    <recommendedName>
        <fullName evidence="6">Carboxypeptidase-like protein</fullName>
    </recommendedName>
</protein>
<evidence type="ECO:0000256" key="2">
    <source>
        <dbReference type="SAM" id="Phobius"/>
    </source>
</evidence>
<organism evidence="3 5">
    <name type="scientific">Sediminibacterium goheungense</name>
    <dbReference type="NCBI Taxonomy" id="1086393"/>
    <lineage>
        <taxon>Bacteria</taxon>
        <taxon>Pseudomonadati</taxon>
        <taxon>Bacteroidota</taxon>
        <taxon>Chitinophagia</taxon>
        <taxon>Chitinophagales</taxon>
        <taxon>Chitinophagaceae</taxon>
        <taxon>Sediminibacterium</taxon>
    </lineage>
</organism>
<proteinExistence type="predicted"/>